<sequence length="201" mass="22486">MEVLSSLHQRVKFIVGQQLISVMGEKELMISTHTLVEYIEGGEEALETTFQSLEIVGTTGAKMNQGLRRAKLGYDGTSAERRPDGRTQKAQKQGQIKPYLYQYFVSGGIILLEQVINLGGEEGKKEAGFDLTVVKEDEVESGIKNQRRSGKAMKCKVANIVPVPKKDWKVQMCVNYRDLNRASPKDNFPLPHINMLVDNTT</sequence>
<comment type="caution">
    <text evidence="2">The sequence shown here is derived from an EMBL/GenBank/DDBJ whole genome shotgun (WGS) entry which is preliminary data.</text>
</comment>
<dbReference type="SUPFAM" id="SSF56672">
    <property type="entry name" value="DNA/RNA polymerases"/>
    <property type="match status" value="1"/>
</dbReference>
<dbReference type="PANTHER" id="PTHR24559:SF457">
    <property type="entry name" value="RNA-DIRECTED DNA POLYMERASE HOMOLOG"/>
    <property type="match status" value="1"/>
</dbReference>
<protein>
    <submittedName>
        <fullName evidence="2">Uncharacterized protein</fullName>
    </submittedName>
</protein>
<evidence type="ECO:0000313" key="2">
    <source>
        <dbReference type="EMBL" id="RDY01719.1"/>
    </source>
</evidence>
<keyword evidence="3" id="KW-1185">Reference proteome</keyword>
<name>A0A371HG14_MUCPR</name>
<dbReference type="PANTHER" id="PTHR24559">
    <property type="entry name" value="TRANSPOSON TY3-I GAG-POL POLYPROTEIN"/>
    <property type="match status" value="1"/>
</dbReference>
<dbReference type="AlphaFoldDB" id="A0A371HG14"/>
<feature type="region of interest" description="Disordered" evidence="1">
    <location>
        <begin position="72"/>
        <end position="93"/>
    </location>
</feature>
<accession>A0A371HG14</accession>
<gene>
    <name evidence="2" type="ORF">CR513_14911</name>
</gene>
<dbReference type="OrthoDB" id="1434496at2759"/>
<dbReference type="Proteomes" id="UP000257109">
    <property type="component" value="Unassembled WGS sequence"/>
</dbReference>
<evidence type="ECO:0000313" key="3">
    <source>
        <dbReference type="Proteomes" id="UP000257109"/>
    </source>
</evidence>
<feature type="non-terminal residue" evidence="2">
    <location>
        <position position="1"/>
    </location>
</feature>
<dbReference type="EMBL" id="QJKJ01002702">
    <property type="protein sequence ID" value="RDY01719.1"/>
    <property type="molecule type" value="Genomic_DNA"/>
</dbReference>
<dbReference type="InterPro" id="IPR053134">
    <property type="entry name" value="RNA-dir_DNA_polymerase"/>
</dbReference>
<reference evidence="2" key="1">
    <citation type="submission" date="2018-05" db="EMBL/GenBank/DDBJ databases">
        <title>Draft genome of Mucuna pruriens seed.</title>
        <authorList>
            <person name="Nnadi N.E."/>
            <person name="Vos R."/>
            <person name="Hasami M.H."/>
            <person name="Devisetty U.K."/>
            <person name="Aguiy J.C."/>
        </authorList>
    </citation>
    <scope>NUCLEOTIDE SEQUENCE [LARGE SCALE GENOMIC DNA]</scope>
    <source>
        <strain evidence="2">JCA_2017</strain>
    </source>
</reference>
<evidence type="ECO:0000256" key="1">
    <source>
        <dbReference type="SAM" id="MobiDB-lite"/>
    </source>
</evidence>
<dbReference type="InterPro" id="IPR043502">
    <property type="entry name" value="DNA/RNA_pol_sf"/>
</dbReference>
<dbReference type="Gene3D" id="3.10.10.10">
    <property type="entry name" value="HIV Type 1 Reverse Transcriptase, subunit A, domain 1"/>
    <property type="match status" value="1"/>
</dbReference>
<feature type="compositionally biased region" description="Basic and acidic residues" evidence="1">
    <location>
        <begin position="78"/>
        <end position="87"/>
    </location>
</feature>
<proteinExistence type="predicted"/>
<organism evidence="2 3">
    <name type="scientific">Mucuna pruriens</name>
    <name type="common">Velvet bean</name>
    <name type="synonym">Dolichos pruriens</name>
    <dbReference type="NCBI Taxonomy" id="157652"/>
    <lineage>
        <taxon>Eukaryota</taxon>
        <taxon>Viridiplantae</taxon>
        <taxon>Streptophyta</taxon>
        <taxon>Embryophyta</taxon>
        <taxon>Tracheophyta</taxon>
        <taxon>Spermatophyta</taxon>
        <taxon>Magnoliopsida</taxon>
        <taxon>eudicotyledons</taxon>
        <taxon>Gunneridae</taxon>
        <taxon>Pentapetalae</taxon>
        <taxon>rosids</taxon>
        <taxon>fabids</taxon>
        <taxon>Fabales</taxon>
        <taxon>Fabaceae</taxon>
        <taxon>Papilionoideae</taxon>
        <taxon>50 kb inversion clade</taxon>
        <taxon>NPAAA clade</taxon>
        <taxon>indigoferoid/millettioid clade</taxon>
        <taxon>Phaseoleae</taxon>
        <taxon>Mucuna</taxon>
    </lineage>
</organism>